<protein>
    <submittedName>
        <fullName evidence="4">Coiled-coil domain containing 102B</fullName>
    </submittedName>
</protein>
<feature type="coiled-coil region" evidence="2">
    <location>
        <begin position="94"/>
        <end position="156"/>
    </location>
</feature>
<reference evidence="4 5" key="1">
    <citation type="journal article" date="2020" name="Nature">
        <title>Six reference-quality genomes reveal evolution of bat adaptations.</title>
        <authorList>
            <person name="Jebb D."/>
            <person name="Huang Z."/>
            <person name="Pippel M."/>
            <person name="Hughes G.M."/>
            <person name="Lavrichenko K."/>
            <person name="Devanna P."/>
            <person name="Winkler S."/>
            <person name="Jermiin L.S."/>
            <person name="Skirmuntt E.C."/>
            <person name="Katzourakis A."/>
            <person name="Burkitt-Gray L."/>
            <person name="Ray D.A."/>
            <person name="Sullivan K.A.M."/>
            <person name="Roscito J.G."/>
            <person name="Kirilenko B.M."/>
            <person name="Davalos L.M."/>
            <person name="Corthals A.P."/>
            <person name="Power M.L."/>
            <person name="Jones G."/>
            <person name="Ransome R.D."/>
            <person name="Dechmann D.K.N."/>
            <person name="Locatelli A.G."/>
            <person name="Puechmaille S.J."/>
            <person name="Fedrigo O."/>
            <person name="Jarvis E.D."/>
            <person name="Hiller M."/>
            <person name="Vernes S.C."/>
            <person name="Myers E.W."/>
            <person name="Teeling E.C."/>
        </authorList>
    </citation>
    <scope>NUCLEOTIDE SEQUENCE [LARGE SCALE GENOMIC DNA]</scope>
    <source>
        <strain evidence="4">MRouAeg1</strain>
        <tissue evidence="4">Muscle</tissue>
    </source>
</reference>
<dbReference type="Proteomes" id="UP000593571">
    <property type="component" value="Unassembled WGS sequence"/>
</dbReference>
<organism evidence="4 5">
    <name type="scientific">Rousettus aegyptiacus</name>
    <name type="common">Egyptian fruit bat</name>
    <name type="synonym">Pteropus aegyptiacus</name>
    <dbReference type="NCBI Taxonomy" id="9407"/>
    <lineage>
        <taxon>Eukaryota</taxon>
        <taxon>Metazoa</taxon>
        <taxon>Chordata</taxon>
        <taxon>Craniata</taxon>
        <taxon>Vertebrata</taxon>
        <taxon>Euteleostomi</taxon>
        <taxon>Mammalia</taxon>
        <taxon>Eutheria</taxon>
        <taxon>Laurasiatheria</taxon>
        <taxon>Chiroptera</taxon>
        <taxon>Yinpterochiroptera</taxon>
        <taxon>Pteropodoidea</taxon>
        <taxon>Pteropodidae</taxon>
        <taxon>Rousettinae</taxon>
        <taxon>Rousettus</taxon>
    </lineage>
</organism>
<keyword evidence="5" id="KW-1185">Reference proteome</keyword>
<sequence>MWARVRSTRLLQVSSALPGKTNMNLDSIYRLIEETQIFRAPRQSAVQAPCDTVAPASSPRETCHSCLPLDGLQSRAAHDVCARPCPAGDWDICEELWLRELEEVKARAAQMEKTMRWWSDCTANWRAKWGQVRAERDRAREEGRQLRVKLEMAVKELSALKKKQGLPRPAGASGARVTQDLKRPSFPGVTCAQTDQCHMGSQTCESVRECLVERELPAKENADSKEEGLILDPLRLNEEMKLNPDCPNLFKNGGSKDCTLKPGLTPQAENLPLGNEVPKISASQVHLDEFQKILWEEREIRSSLEKEIERLESAVSLWKWKYEELKGSEAKSVNELEKLQAENTSEWHKREILETEKQGLERENRRLKVQVKEMEELLKRKDGFRANSHGPDFQTSQTELQEKNKELSDLQRAYHKLSRQHQAKTAELTRANDRAEQSEAEAKRLRFQVEGLEQRLAQEDDKLGDFLSQIHTLQRCLREQKEAIENLETEPRHLQNR</sequence>
<dbReference type="EMBL" id="JACASE010000012">
    <property type="protein sequence ID" value="KAF6421859.1"/>
    <property type="molecule type" value="Genomic_DNA"/>
</dbReference>
<comment type="caution">
    <text evidence="4">The sequence shown here is derived from an EMBL/GenBank/DDBJ whole genome shotgun (WGS) entry which is preliminary data.</text>
</comment>
<accession>A0A7J8DFR7</accession>
<evidence type="ECO:0000313" key="4">
    <source>
        <dbReference type="EMBL" id="KAF6421859.1"/>
    </source>
</evidence>
<evidence type="ECO:0000256" key="3">
    <source>
        <dbReference type="SAM" id="MobiDB-lite"/>
    </source>
</evidence>
<gene>
    <name evidence="4" type="ORF">HJG63_002188</name>
</gene>
<keyword evidence="1 2" id="KW-0175">Coiled coil</keyword>
<name>A0A7J8DFR7_ROUAE</name>
<proteinExistence type="predicted"/>
<dbReference type="PANTHER" id="PTHR46292:SF2">
    <property type="entry name" value="COILED-COIL DOMAIN-CONTAINING PROTEIN 102B"/>
    <property type="match status" value="1"/>
</dbReference>
<evidence type="ECO:0000256" key="1">
    <source>
        <dbReference type="ARBA" id="ARBA00023054"/>
    </source>
</evidence>
<dbReference type="AlphaFoldDB" id="A0A7J8DFR7"/>
<dbReference type="PANTHER" id="PTHR46292">
    <property type="entry name" value="COILED-COIL DOMAIN-CONTAINING PROTEIN 102A"/>
    <property type="match status" value="1"/>
</dbReference>
<evidence type="ECO:0000313" key="5">
    <source>
        <dbReference type="Proteomes" id="UP000593571"/>
    </source>
</evidence>
<feature type="region of interest" description="Disordered" evidence="3">
    <location>
        <begin position="380"/>
        <end position="399"/>
    </location>
</feature>
<evidence type="ECO:0000256" key="2">
    <source>
        <dbReference type="SAM" id="Coils"/>
    </source>
</evidence>